<dbReference type="InterPro" id="IPR044655">
    <property type="entry name" value="BAGP1-like"/>
</dbReference>
<reference evidence="6" key="1">
    <citation type="journal article" date="2012" name="Proc. Natl. Acad. Sci. U.S.A.">
        <title>Antigenic diversity is generated by distinct evolutionary mechanisms in African trypanosome species.</title>
        <authorList>
            <person name="Jackson A.P."/>
            <person name="Berry A."/>
            <person name="Aslett M."/>
            <person name="Allison H.C."/>
            <person name="Burton P."/>
            <person name="Vavrova-Anderson J."/>
            <person name="Brown R."/>
            <person name="Browne H."/>
            <person name="Corton N."/>
            <person name="Hauser H."/>
            <person name="Gamble J."/>
            <person name="Gilderthorp R."/>
            <person name="Marcello L."/>
            <person name="McQuillan J."/>
            <person name="Otto T.D."/>
            <person name="Quail M.A."/>
            <person name="Sanders M.J."/>
            <person name="van Tonder A."/>
            <person name="Ginger M.L."/>
            <person name="Field M.C."/>
            <person name="Barry J.D."/>
            <person name="Hertz-Fowler C."/>
            <person name="Berriman M."/>
        </authorList>
    </citation>
    <scope>NUCLEOTIDE SEQUENCE</scope>
    <source>
        <strain evidence="6">IL3000</strain>
    </source>
</reference>
<keyword evidence="4" id="KW-0812">Transmembrane</keyword>
<feature type="domain" description="VASt" evidence="5">
    <location>
        <begin position="33"/>
        <end position="217"/>
    </location>
</feature>
<dbReference type="PANTHER" id="PTHR47038">
    <property type="entry name" value="BAG-ASSOCIATED GRAM PROTEIN 1"/>
    <property type="match status" value="1"/>
</dbReference>
<feature type="transmembrane region" description="Helical" evidence="4">
    <location>
        <begin position="360"/>
        <end position="380"/>
    </location>
</feature>
<dbReference type="Pfam" id="PF16016">
    <property type="entry name" value="VASt"/>
    <property type="match status" value="1"/>
</dbReference>
<name>G0V345_TRYCI</name>
<keyword evidence="4" id="KW-1133">Transmembrane helix</keyword>
<protein>
    <submittedName>
        <fullName evidence="6">Uncharacterized protein TCIL3000_11_15780</fullName>
    </submittedName>
</protein>
<evidence type="ECO:0000256" key="4">
    <source>
        <dbReference type="SAM" id="Phobius"/>
    </source>
</evidence>
<evidence type="ECO:0000259" key="5">
    <source>
        <dbReference type="PROSITE" id="PS51778"/>
    </source>
</evidence>
<dbReference type="GO" id="GO:0016020">
    <property type="term" value="C:membrane"/>
    <property type="evidence" value="ECO:0007669"/>
    <property type="project" value="UniProtKB-SubCell"/>
</dbReference>
<keyword evidence="2 4" id="KW-0472">Membrane</keyword>
<feature type="transmembrane region" description="Helical" evidence="4">
    <location>
        <begin position="250"/>
        <end position="272"/>
    </location>
</feature>
<gene>
    <name evidence="6" type="ORF">TCIL3000_11_15780</name>
</gene>
<proteinExistence type="predicted"/>
<accession>G0V345</accession>
<organism evidence="6">
    <name type="scientific">Trypanosoma congolense (strain IL3000)</name>
    <dbReference type="NCBI Taxonomy" id="1068625"/>
    <lineage>
        <taxon>Eukaryota</taxon>
        <taxon>Discoba</taxon>
        <taxon>Euglenozoa</taxon>
        <taxon>Kinetoplastea</taxon>
        <taxon>Metakinetoplastina</taxon>
        <taxon>Trypanosomatida</taxon>
        <taxon>Trypanosomatidae</taxon>
        <taxon>Trypanosoma</taxon>
        <taxon>Nannomonas</taxon>
    </lineage>
</organism>
<dbReference type="EMBL" id="HE575324">
    <property type="protein sequence ID" value="CCC96068.1"/>
    <property type="molecule type" value="Genomic_DNA"/>
</dbReference>
<dbReference type="PANTHER" id="PTHR47038:SF1">
    <property type="entry name" value="BAG-ASSOCIATED GRAM PROTEIN 1"/>
    <property type="match status" value="1"/>
</dbReference>
<dbReference type="PROSITE" id="PS51778">
    <property type="entry name" value="VAST"/>
    <property type="match status" value="1"/>
</dbReference>
<dbReference type="AlphaFoldDB" id="G0V345"/>
<dbReference type="InterPro" id="IPR031968">
    <property type="entry name" value="VASt"/>
</dbReference>
<evidence type="ECO:0000256" key="1">
    <source>
        <dbReference type="ARBA" id="ARBA00004370"/>
    </source>
</evidence>
<evidence type="ECO:0000256" key="2">
    <source>
        <dbReference type="ARBA" id="ARBA00023136"/>
    </source>
</evidence>
<feature type="region of interest" description="Disordered" evidence="3">
    <location>
        <begin position="222"/>
        <end position="243"/>
    </location>
</feature>
<evidence type="ECO:0000313" key="6">
    <source>
        <dbReference type="EMBL" id="CCC96068.1"/>
    </source>
</evidence>
<evidence type="ECO:0000256" key="3">
    <source>
        <dbReference type="SAM" id="MobiDB-lite"/>
    </source>
</evidence>
<dbReference type="VEuPathDB" id="TriTrypDB:TcIL3000.11.15780"/>
<sequence length="383" mass="42541">MSDSIVPTTGTTAQSLFEKQRYPAGVARNCFSAYDKVKEKKCIIPPTTLKGVTIPKLWEAVFANKSEFLKRYHDSRKETDLEIGKWDYTQNMGSGVRLVSMRCCVDVPKAGTYTPLNQVHRFAYVAEPNNTITLIYHISSQTPEVPMGTTFRTESLFEITAASETEDCTLSVYAGCKKLSMGFTAIQYIANSRATKEMTQAYQQMLGMISEELTGNSVNIQTADIDDKEPCRDDSGNSSAGGEGINTNGVLFQGLLLVLAFFVAVSIMWHLFDLGNNARVVSTMAFRLNEAPGNGVPHSSSLNDALNADNTGSMKTERQTLTQDKALRYAARNVHIQSLRHRWLEQREQITALETSLDKLWVFSVLQSVLILLIIVKTCINMS</sequence>
<comment type="subcellular location">
    <subcellularLocation>
        <location evidence="1">Membrane</location>
    </subcellularLocation>
</comment>